<evidence type="ECO:0000313" key="2">
    <source>
        <dbReference type="Proteomes" id="UP001221924"/>
    </source>
</evidence>
<organism evidence="1 2">
    <name type="scientific">Bacteroides cellulosilyticus</name>
    <dbReference type="NCBI Taxonomy" id="246787"/>
    <lineage>
        <taxon>Bacteria</taxon>
        <taxon>Pseudomonadati</taxon>
        <taxon>Bacteroidota</taxon>
        <taxon>Bacteroidia</taxon>
        <taxon>Bacteroidales</taxon>
        <taxon>Bacteroidaceae</taxon>
        <taxon>Bacteroides</taxon>
    </lineage>
</organism>
<proteinExistence type="predicted"/>
<accession>A0AAW6MCJ9</accession>
<gene>
    <name evidence="1" type="ORF">PZH42_26710</name>
</gene>
<comment type="caution">
    <text evidence="1">The sequence shown here is derived from an EMBL/GenBank/DDBJ whole genome shotgun (WGS) entry which is preliminary data.</text>
</comment>
<dbReference type="EMBL" id="JARFID010000127">
    <property type="protein sequence ID" value="MDE8697674.1"/>
    <property type="molecule type" value="Genomic_DNA"/>
</dbReference>
<sequence>MSDRISTLYEGDTSYSISDLSTSKVVIPSVDIYYQRNLKNKQTIYADIVASYLDSKNERTFIQKALNNGNNDTDIYSETNGKKYSIIGEGIYEKQFNTGK</sequence>
<dbReference type="Proteomes" id="UP001221924">
    <property type="component" value="Unassembled WGS sequence"/>
</dbReference>
<feature type="non-terminal residue" evidence="1">
    <location>
        <position position="100"/>
    </location>
</feature>
<evidence type="ECO:0000313" key="1">
    <source>
        <dbReference type="EMBL" id="MDE8697674.1"/>
    </source>
</evidence>
<name>A0AAW6MCJ9_9BACE</name>
<protein>
    <submittedName>
        <fullName evidence="1">TonB-dependent receptor</fullName>
    </submittedName>
</protein>
<reference evidence="1" key="1">
    <citation type="submission" date="2023-03" db="EMBL/GenBank/DDBJ databases">
        <title>DFI Biobank Strains.</title>
        <authorList>
            <person name="Mostad J."/>
            <person name="Paddock L."/>
            <person name="Medina S."/>
            <person name="Waligurski E."/>
            <person name="Barat B."/>
            <person name="Smith R."/>
            <person name="Burgo V."/>
            <person name="Metcalfe C."/>
            <person name="Woodson C."/>
            <person name="Sundararajan A."/>
            <person name="Ramaswamy R."/>
            <person name="Lin H."/>
            <person name="Pamer E.G."/>
        </authorList>
    </citation>
    <scope>NUCLEOTIDE SEQUENCE</scope>
    <source>
        <strain evidence="1">DFI.9.5</strain>
    </source>
</reference>
<dbReference type="AlphaFoldDB" id="A0AAW6MCJ9"/>
<keyword evidence="1" id="KW-0675">Receptor</keyword>